<dbReference type="GO" id="GO:0009236">
    <property type="term" value="P:cobalamin biosynthetic process"/>
    <property type="evidence" value="ECO:0007669"/>
    <property type="project" value="InterPro"/>
</dbReference>
<dbReference type="Pfam" id="PF02514">
    <property type="entry name" value="CobN-Mg_chel"/>
    <property type="match status" value="1"/>
</dbReference>
<dbReference type="CDD" id="cd10150">
    <property type="entry name" value="CobN_like"/>
    <property type="match status" value="1"/>
</dbReference>
<sequence length="1208" mass="130568">MQPSPGERSTQPHVLLLSTSDTDLLSARAAVGPVPYRFANPSRLALEDLPDLLDGAGLVVVRLLGGIRAWQDGLDLLLADGRPVVVLTGEQAPDAQLMAASTVPVGIAAEAHAYLAHGGPANLEQLARFLSDTVLLTGHGFDAPAPAPSWGPLPREAADTDGPTVAVLYYRAHHMSGNTAFVGALCEAIEDAGARALPLYVASLRAPEPELIEELRAADAIVTTVLAAGGTKPAEASAGGDDESWDAGALTGLDVPILQALCLTGSRSAWEESDEGVSPLDAASQIAVPEFDGRLITVPFSFKEIDEDGLPAYVADPERAARVAGIAVRHARLRHIPNADKRLALVLSAYPTKHSRIGNAVGLDTPASAVALLRRLREEGYDFGGADVPGLASGDGDELIRALIEAGGHDQDWLTEEQLARNPVRIPAADYRRWYATLPEELRTAVEEHWGPAPGEMFVDRSANPEGDIVLAALRFGNLLILIQPPRGFGENPIAIYHDPDLPPSHHYLAAYRWIAARADDGGFGADAMIHLGKHGNLEWLPGKNAGLSAACGPDAALGDLPLIYPFLVNDPGEGTQAKRRVHATLVDHLVPPMARADSYGDIARLEQLLDEYAQISSMDPAKLPAIRAQIWTLIQAARLDHDLGLDDRPEDDGFDDFLLHVDGWLCEVKDAQIRDGLHVLGTPPADADRVNLILAILRARQIWGGTTALPGLREALGLDESAATRTTADEAEAKARALVERMEELGWDPDSVPDEHGEQVTAILEFAAREVVPRLKATTAELHHVVHALNGGFVPAGPSGSPLRGLVNVLPTGRNFYSVDPKAVPSRLAWETGQALADSLLERYRADNGEWPTSVGLSLWGTSAMRTSGDDVAEALALLGVRPVWDDASRRVTGLEAVPAEELGRPRVDVTLRISGFFRDAFPHTIGLLDDAVRLAASLDEPAEANHVRAHVQADLASHGDERRATTRIFGSRPGTYGAGLLQLIDSRDWRTDADLAEVYTVWGGYAYGRELDGRPAREEMESAYKRIEVAAKNTDTREHDIADSDDYFQYHGGMVATVRALRGTAPEAYIGDSTRPETVRTRTLVEETSRVFRARVVNPKWIEAMRRHGYKGAFELAATVDYLFGYDATTGVIADWMYDKLTETYVLDETNREFLQQANPWALHGIAERLLEAESRGMWEKPDPAVLEGLRQVYLEAEGDLEGGED</sequence>
<name>M3ES57_9ACTN</name>
<organism evidence="2 3">
    <name type="scientific">Streptomyces bottropensis ATCC 25435</name>
    <dbReference type="NCBI Taxonomy" id="1054862"/>
    <lineage>
        <taxon>Bacteria</taxon>
        <taxon>Bacillati</taxon>
        <taxon>Actinomycetota</taxon>
        <taxon>Actinomycetes</taxon>
        <taxon>Kitasatosporales</taxon>
        <taxon>Streptomycetaceae</taxon>
        <taxon>Streptomyces</taxon>
    </lineage>
</organism>
<proteinExistence type="predicted"/>
<evidence type="ECO:0000313" key="2">
    <source>
        <dbReference type="EMBL" id="EMF51938.1"/>
    </source>
</evidence>
<evidence type="ECO:0000259" key="1">
    <source>
        <dbReference type="Pfam" id="PF02514"/>
    </source>
</evidence>
<protein>
    <submittedName>
        <fullName evidence="2">CobN protein</fullName>
    </submittedName>
</protein>
<dbReference type="Proteomes" id="UP000030760">
    <property type="component" value="Unassembled WGS sequence"/>
</dbReference>
<dbReference type="EMBL" id="KB405095">
    <property type="protein sequence ID" value="EMF51938.1"/>
    <property type="molecule type" value="Genomic_DNA"/>
</dbReference>
<reference evidence="3" key="1">
    <citation type="journal article" date="2013" name="Genome Announc.">
        <title>Draft Genome Sequence of Streptomyces bottropensis ATCC 25435, a Bottromycin-Producing Actinomycete.</title>
        <authorList>
            <person name="Zhang H."/>
            <person name="Zhou W."/>
            <person name="Zhuang Y."/>
            <person name="Liang X."/>
            <person name="Liu T."/>
        </authorList>
    </citation>
    <scope>NUCLEOTIDE SEQUENCE [LARGE SCALE GENOMIC DNA]</scope>
    <source>
        <strain evidence="3">ATCC 25435</strain>
    </source>
</reference>
<dbReference type="GO" id="GO:0051116">
    <property type="term" value="F:cobaltochelatase activity"/>
    <property type="evidence" value="ECO:0007669"/>
    <property type="project" value="InterPro"/>
</dbReference>
<dbReference type="NCBIfam" id="TIGR02257">
    <property type="entry name" value="cobalto_cobN"/>
    <property type="match status" value="1"/>
</dbReference>
<dbReference type="AlphaFoldDB" id="M3ES57"/>
<dbReference type="InterPro" id="IPR003672">
    <property type="entry name" value="CobN/Mg_chltase"/>
</dbReference>
<accession>M3ES57</accession>
<dbReference type="RefSeq" id="WP_005484161.1">
    <property type="nucleotide sequence ID" value="NZ_KB405095.1"/>
</dbReference>
<evidence type="ECO:0000313" key="3">
    <source>
        <dbReference type="Proteomes" id="UP000030760"/>
    </source>
</evidence>
<dbReference type="PANTHER" id="PTHR44119:SF4">
    <property type="entry name" value="AEROBIC COBALTOCHELATASE SUBUNIT COBN"/>
    <property type="match status" value="1"/>
</dbReference>
<dbReference type="PANTHER" id="PTHR44119">
    <property type="entry name" value="MAGNESIUM-CHELATASE SUBUNIT CHLH, CHLOROPLASTIC"/>
    <property type="match status" value="1"/>
</dbReference>
<feature type="domain" description="CobN/magnesium chelatase" evidence="1">
    <location>
        <begin position="112"/>
        <end position="1186"/>
    </location>
</feature>
<dbReference type="GeneID" id="96269016"/>
<dbReference type="InterPro" id="IPR011953">
    <property type="entry name" value="Cobalto_CobN"/>
</dbReference>
<gene>
    <name evidence="2" type="ORF">SBD_6460</name>
</gene>